<keyword evidence="2" id="KW-1185">Reference proteome</keyword>
<protein>
    <recommendedName>
        <fullName evidence="3">DUF1688 family protein</fullName>
    </recommendedName>
</protein>
<comment type="caution">
    <text evidence="1">The sequence shown here is derived from an EMBL/GenBank/DDBJ whole genome shotgun (WGS) entry which is preliminary data.</text>
</comment>
<evidence type="ECO:0000313" key="1">
    <source>
        <dbReference type="EMBL" id="OAC97620.1"/>
    </source>
</evidence>
<evidence type="ECO:0000313" key="2">
    <source>
        <dbReference type="Proteomes" id="UP000077051"/>
    </source>
</evidence>
<proteinExistence type="predicted"/>
<dbReference type="InterPro" id="IPR012469">
    <property type="entry name" value="DUF1688"/>
</dbReference>
<gene>
    <name evidence="1" type="ORF">MUCCIDRAFT_116279</name>
</gene>
<dbReference type="Pfam" id="PF07958">
    <property type="entry name" value="DUF1688"/>
    <property type="match status" value="3"/>
</dbReference>
<dbReference type="AlphaFoldDB" id="A0A168GER2"/>
<dbReference type="PANTHER" id="PTHR31687:SF3">
    <property type="entry name" value="PROTEIN URG3"/>
    <property type="match status" value="1"/>
</dbReference>
<dbReference type="Proteomes" id="UP000077051">
    <property type="component" value="Unassembled WGS sequence"/>
</dbReference>
<sequence>MDGFQVTEENPVVGLEDRSNLLKRLAEAIEDQPTYSPSINEEPQRPCNLIDFVLSSVEHDAQTKSINGIQLGDVWPCASLTDLGNHENLVPFHKLSQWPTYSLIEAMELSLGIVIEDMEQMTGLPEYRNGGLLVDYGLLKLKPEQIERGTTTLGSLPTFEDNIKQGVEDKLGRKLQLAQVLEGGTWTAGREIAAKLRPKDGGPPIVIKSDGTIF</sequence>
<dbReference type="OrthoDB" id="2153176at2759"/>
<dbReference type="PANTHER" id="PTHR31687">
    <property type="match status" value="1"/>
</dbReference>
<reference evidence="1 2" key="1">
    <citation type="submission" date="2015-06" db="EMBL/GenBank/DDBJ databases">
        <title>Expansion of signal transduction pathways in fungi by whole-genome duplication.</title>
        <authorList>
            <consortium name="DOE Joint Genome Institute"/>
            <person name="Corrochano L.M."/>
            <person name="Kuo A."/>
            <person name="Marcet-Houben M."/>
            <person name="Polaino S."/>
            <person name="Salamov A."/>
            <person name="Villalobos J.M."/>
            <person name="Alvarez M.I."/>
            <person name="Avalos J."/>
            <person name="Benito E.P."/>
            <person name="Benoit I."/>
            <person name="Burger G."/>
            <person name="Camino L.P."/>
            <person name="Canovas D."/>
            <person name="Cerda-Olmedo E."/>
            <person name="Cheng J.-F."/>
            <person name="Dominguez A."/>
            <person name="Elias M."/>
            <person name="Eslava A.P."/>
            <person name="Glaser F."/>
            <person name="Grimwood J."/>
            <person name="Gutierrez G."/>
            <person name="Heitman J."/>
            <person name="Henrissat B."/>
            <person name="Iturriaga E.A."/>
            <person name="Lang B.F."/>
            <person name="Lavin J.L."/>
            <person name="Lee S."/>
            <person name="Li W."/>
            <person name="Lindquist E."/>
            <person name="Lopez-Garcia S."/>
            <person name="Luque E.M."/>
            <person name="Marcos A.T."/>
            <person name="Martin J."/>
            <person name="Mccluskey K."/>
            <person name="Medina H.R."/>
            <person name="Miralles-Duran A."/>
            <person name="Miyazaki A."/>
            <person name="Munoz-Torres E."/>
            <person name="Oguiza J.A."/>
            <person name="Ohm R."/>
            <person name="Olmedo M."/>
            <person name="Orejas M."/>
            <person name="Ortiz-Castellanos L."/>
            <person name="Pisabarro A.G."/>
            <person name="Rodriguez-Romero J."/>
            <person name="Ruiz-Herrera J."/>
            <person name="Ruiz-Vazquez R."/>
            <person name="Sanz C."/>
            <person name="Schackwitz W."/>
            <person name="Schmutz J."/>
            <person name="Shahriari M."/>
            <person name="Shelest E."/>
            <person name="Silva-Franco F."/>
            <person name="Soanes D."/>
            <person name="Syed K."/>
            <person name="Tagua V.G."/>
            <person name="Talbot N.J."/>
            <person name="Thon M."/>
            <person name="De Vries R.P."/>
            <person name="Wiebenga A."/>
            <person name="Yadav J.S."/>
            <person name="Braun E.L."/>
            <person name="Baker S."/>
            <person name="Garre V."/>
            <person name="Horwitz B."/>
            <person name="Torres-Martinez S."/>
            <person name="Idnurm A."/>
            <person name="Herrera-Estrella A."/>
            <person name="Gabaldon T."/>
            <person name="Grigoriev I.V."/>
        </authorList>
    </citation>
    <scope>NUCLEOTIDE SEQUENCE [LARGE SCALE GENOMIC DNA]</scope>
    <source>
        <strain evidence="1 2">CBS 277.49</strain>
    </source>
</reference>
<accession>A0A168GER2</accession>
<organism evidence="1 2">
    <name type="scientific">Mucor lusitanicus CBS 277.49</name>
    <dbReference type="NCBI Taxonomy" id="747725"/>
    <lineage>
        <taxon>Eukaryota</taxon>
        <taxon>Fungi</taxon>
        <taxon>Fungi incertae sedis</taxon>
        <taxon>Mucoromycota</taxon>
        <taxon>Mucoromycotina</taxon>
        <taxon>Mucoromycetes</taxon>
        <taxon>Mucorales</taxon>
        <taxon>Mucorineae</taxon>
        <taxon>Mucoraceae</taxon>
        <taxon>Mucor</taxon>
    </lineage>
</organism>
<dbReference type="EMBL" id="AMYB01000014">
    <property type="protein sequence ID" value="OAC97620.1"/>
    <property type="molecule type" value="Genomic_DNA"/>
</dbReference>
<name>A0A168GER2_MUCCL</name>
<evidence type="ECO:0008006" key="3">
    <source>
        <dbReference type="Google" id="ProtNLM"/>
    </source>
</evidence>
<dbReference type="VEuPathDB" id="FungiDB:MUCCIDRAFT_116279"/>